<name>A0AAU7VPK0_9FIRM</name>
<reference evidence="1" key="2">
    <citation type="submission" date="2024-06" db="EMBL/GenBank/DDBJ databases">
        <authorList>
            <person name="Petrova K.O."/>
            <person name="Toshchakov S.V."/>
            <person name="Boltjanskaja Y.V."/>
            <person name="Kevbrin V."/>
        </authorList>
    </citation>
    <scope>NUCLEOTIDE SEQUENCE</scope>
    <source>
        <strain evidence="1">Z-910T</strain>
    </source>
</reference>
<organism evidence="1">
    <name type="scientific">Proteinivorax tanatarense</name>
    <dbReference type="NCBI Taxonomy" id="1260629"/>
    <lineage>
        <taxon>Bacteria</taxon>
        <taxon>Bacillati</taxon>
        <taxon>Bacillota</taxon>
        <taxon>Clostridia</taxon>
        <taxon>Eubacteriales</taxon>
        <taxon>Proteinivoracaceae</taxon>
        <taxon>Proteinivorax</taxon>
    </lineage>
</organism>
<dbReference type="EMBL" id="CP158367">
    <property type="protein sequence ID" value="XBX75862.1"/>
    <property type="molecule type" value="Genomic_DNA"/>
</dbReference>
<dbReference type="AlphaFoldDB" id="A0AAU7VPK0"/>
<sequence>MSRPRGNTSFSSQLSESIWGHRFMDGQRGPEYILEFLNVMSGTGYQLGAERYERKKMTSFRRFIFEGSKEGRNNEIVHLEEEERKKLYEGIAEKEKINVIKEFFRNLEVSIYDGRGRPSNRSWYAKTLYPLHESLLFFEVRKKGKTVSFERNFFARGGELYYLMISMGVENNPQLKESIESRLQELLSKNKPIESVVKSITKSTNYETQSSEEKKAPLVASEKNELHPYLPNDVNVDLFERFAVEFNNLIHLNIEMYEMFNLMISLVTFQIMRYLLERVNSDEKSQVFVDVMDGQVQQIMKLSSESFAKNELLIKRKYEKVFQEIFNDRIQNKNFVEENLEDWKKEDGHAFFKMIGLGSLHKKTKQRATRVLQSCKNYEDVTTKLYNVVKDIIDDQLKKHQLPIVRGLVRDGGLGGFRAGTKYRYFMTDSFLKILVFSNVNSKQPMEFSDFIEQLYKKYGIIIGEVQAKKSGLYEESKLNIRYFQRNEQSLRDKLRQNGLLVEYSDATAMIKNPYENVDNGVNA</sequence>
<protein>
    <submittedName>
        <fullName evidence="1">Uncharacterized protein</fullName>
    </submittedName>
</protein>
<evidence type="ECO:0000313" key="1">
    <source>
        <dbReference type="EMBL" id="XBX75862.1"/>
    </source>
</evidence>
<reference evidence="1" key="1">
    <citation type="journal article" date="2013" name="Extremophiles">
        <title>Proteinivorax tanatarense gen. nov., sp. nov., an anaerobic, haloalkaliphilic, proteolytic bacterium isolated from a decaying algal bloom, and proposal of Proteinivoraceae fam. nov.</title>
        <authorList>
            <person name="Kevbrin V."/>
            <person name="Boltyanskaya Y."/>
            <person name="Zhilina T."/>
            <person name="Kolganova T."/>
            <person name="Lavrentjeva E."/>
            <person name="Kuznetsov B."/>
        </authorList>
    </citation>
    <scope>NUCLEOTIDE SEQUENCE</scope>
    <source>
        <strain evidence="1">Z-910T</strain>
    </source>
</reference>
<accession>A0AAU7VPK0</accession>
<gene>
    <name evidence="1" type="ORF">PRVXT_001022</name>
</gene>
<dbReference type="RefSeq" id="WP_350344598.1">
    <property type="nucleotide sequence ID" value="NZ_CP158367.1"/>
</dbReference>
<proteinExistence type="predicted"/>